<evidence type="ECO:0000256" key="4">
    <source>
        <dbReference type="ARBA" id="ARBA00023239"/>
    </source>
</evidence>
<gene>
    <name evidence="6" type="ORF">PECM_005761</name>
</gene>
<dbReference type="OrthoDB" id="9985472at2759"/>
<keyword evidence="2" id="KW-0479">Metal-binding</keyword>
<evidence type="ECO:0000256" key="1">
    <source>
        <dbReference type="ARBA" id="ARBA00005495"/>
    </source>
</evidence>
<dbReference type="SUPFAM" id="SSF51316">
    <property type="entry name" value="Mss4-like"/>
    <property type="match status" value="1"/>
</dbReference>
<sequence length="135" mass="15201">MPKGSCLCHQLQYEYQGDPLMKGPCYCLSCRKISGSTNTFNLLLPHDKLSITSGTPKQYTEMHESGEKLTVFFCENCGSSVYKTHGLFPEKVVLLAGTLDDADGLEQAKPQVELFVKHRPSWLHGLDWADQKMEF</sequence>
<dbReference type="PROSITE" id="PS51891">
    <property type="entry name" value="CENP_V_GFA"/>
    <property type="match status" value="1"/>
</dbReference>
<reference evidence="6" key="1">
    <citation type="journal article" date="2020" name="Front. Microbiol.">
        <title>Gene regulatory networks of Penicillium echinulatum 2HH and Penicillium oxalicum 114-2 inferred by a computational biology approach.</title>
        <authorList>
            <person name="Lenz A.R."/>
            <person name="Galan-Vasquez E."/>
            <person name="Balbinot E."/>
            <person name="De Abreu F.P."/>
            <person name="De Oliveira N.S."/>
            <person name="Da Rosa L.O."/>
            <person name="De Avila E Silva S."/>
            <person name="Camassola M."/>
            <person name="Dillon A.J.P."/>
            <person name="Perez-Rueda E."/>
        </authorList>
    </citation>
    <scope>NUCLEOTIDE SEQUENCE</scope>
    <source>
        <strain evidence="6">S1M29</strain>
    </source>
</reference>
<dbReference type="PANTHER" id="PTHR33337:SF30">
    <property type="entry name" value="DUF636 DOMAIN PROTEIN (AFU_ORTHOLOGUE AFUA_1G03180)"/>
    <property type="match status" value="1"/>
</dbReference>
<feature type="domain" description="CENP-V/GFA" evidence="5">
    <location>
        <begin position="2"/>
        <end position="109"/>
    </location>
</feature>
<comment type="similarity">
    <text evidence="1">Belongs to the Gfa family.</text>
</comment>
<dbReference type="InterPro" id="IPR006913">
    <property type="entry name" value="CENP-V/GFA"/>
</dbReference>
<accession>A0A8J8W498</accession>
<dbReference type="InterPro" id="IPR011057">
    <property type="entry name" value="Mss4-like_sf"/>
</dbReference>
<dbReference type="Gene3D" id="3.90.1590.10">
    <property type="entry name" value="glutathione-dependent formaldehyde- activating enzyme (gfa)"/>
    <property type="match status" value="1"/>
</dbReference>
<name>A0A8J8W498_9EURO</name>
<protein>
    <submittedName>
        <fullName evidence="6">GFA domain-containing protein</fullName>
    </submittedName>
</protein>
<evidence type="ECO:0000256" key="2">
    <source>
        <dbReference type="ARBA" id="ARBA00022723"/>
    </source>
</evidence>
<dbReference type="AlphaFoldDB" id="A0A8J8W498"/>
<evidence type="ECO:0000313" key="6">
    <source>
        <dbReference type="EMBL" id="KAF7716340.1"/>
    </source>
</evidence>
<dbReference type="Proteomes" id="UP000631181">
    <property type="component" value="Unassembled WGS sequence"/>
</dbReference>
<dbReference type="GO" id="GO:0046872">
    <property type="term" value="F:metal ion binding"/>
    <property type="evidence" value="ECO:0007669"/>
    <property type="project" value="UniProtKB-KW"/>
</dbReference>
<organism evidence="6 7">
    <name type="scientific">Penicillium ucsense</name>
    <dbReference type="NCBI Taxonomy" id="2839758"/>
    <lineage>
        <taxon>Eukaryota</taxon>
        <taxon>Fungi</taxon>
        <taxon>Dikarya</taxon>
        <taxon>Ascomycota</taxon>
        <taxon>Pezizomycotina</taxon>
        <taxon>Eurotiomycetes</taxon>
        <taxon>Eurotiomycetidae</taxon>
        <taxon>Eurotiales</taxon>
        <taxon>Aspergillaceae</taxon>
        <taxon>Penicillium</taxon>
    </lineage>
</organism>
<keyword evidence="4" id="KW-0456">Lyase</keyword>
<dbReference type="GO" id="GO:0016846">
    <property type="term" value="F:carbon-sulfur lyase activity"/>
    <property type="evidence" value="ECO:0007669"/>
    <property type="project" value="InterPro"/>
</dbReference>
<evidence type="ECO:0000259" key="5">
    <source>
        <dbReference type="PROSITE" id="PS51891"/>
    </source>
</evidence>
<dbReference type="PANTHER" id="PTHR33337">
    <property type="entry name" value="GFA DOMAIN-CONTAINING PROTEIN"/>
    <property type="match status" value="1"/>
</dbReference>
<evidence type="ECO:0000313" key="7">
    <source>
        <dbReference type="Proteomes" id="UP000631181"/>
    </source>
</evidence>
<proteinExistence type="inferred from homology"/>
<dbReference type="Pfam" id="PF04828">
    <property type="entry name" value="GFA"/>
    <property type="match status" value="1"/>
</dbReference>
<keyword evidence="3" id="KW-0862">Zinc</keyword>
<evidence type="ECO:0000256" key="3">
    <source>
        <dbReference type="ARBA" id="ARBA00022833"/>
    </source>
</evidence>
<dbReference type="EMBL" id="WIWV01000042">
    <property type="protein sequence ID" value="KAF7716340.1"/>
    <property type="molecule type" value="Genomic_DNA"/>
</dbReference>
<comment type="caution">
    <text evidence="6">The sequence shown here is derived from an EMBL/GenBank/DDBJ whole genome shotgun (WGS) entry which is preliminary data.</text>
</comment>
<keyword evidence="7" id="KW-1185">Reference proteome</keyword>